<evidence type="ECO:0000313" key="2">
    <source>
        <dbReference type="EMBL" id="GEO28761.1"/>
    </source>
</evidence>
<evidence type="ECO:0000313" key="3">
    <source>
        <dbReference type="Proteomes" id="UP000321534"/>
    </source>
</evidence>
<dbReference type="AlphaFoldDB" id="A0A512CX17"/>
<sequence>MEIIPLDHDDDVMLKALHGVVTRSEAVSRVQPIRRTEEEFVKTVRFTFPGERDQGAVALVDGSPAGWSRLSFPERDNLDKCWFELQVDPEHRRAGVGTALLDWTEQQARDAGRDLLLSEVFVPVGSRESHSDREFALKRGYSVSSVEIVRSLRLPVAADVMARQCARTGEATAGAYDISVHVDGVPDELRQGVCDASNRLILDAPTGEVEFEPESLTVEDYQTMLDHQRDTGRTLVTAVAVHHASGVVAAYSDLCVPSTEPDVVFQWGTLVLPEHRGHRLGMAVKVANLEGLGRLAPQRRSVRTMNDEQNPWMVRINVDLGFEIIEEALTMRKAV</sequence>
<protein>
    <submittedName>
        <fullName evidence="2">GNAT family N-acetyltransferase</fullName>
    </submittedName>
</protein>
<dbReference type="InterPro" id="IPR016181">
    <property type="entry name" value="Acyl_CoA_acyltransferase"/>
</dbReference>
<evidence type="ECO:0000259" key="1">
    <source>
        <dbReference type="PROSITE" id="PS51186"/>
    </source>
</evidence>
<keyword evidence="2" id="KW-0808">Transferase</keyword>
<dbReference type="OrthoDB" id="4119890at2"/>
<dbReference type="PROSITE" id="PS51186">
    <property type="entry name" value="GNAT"/>
    <property type="match status" value="1"/>
</dbReference>
<name>A0A512CX17_9MICO</name>
<keyword evidence="3" id="KW-1185">Reference proteome</keyword>
<dbReference type="Pfam" id="PF00583">
    <property type="entry name" value="Acetyltransf_1"/>
    <property type="match status" value="1"/>
</dbReference>
<dbReference type="CDD" id="cd04301">
    <property type="entry name" value="NAT_SF"/>
    <property type="match status" value="1"/>
</dbReference>
<dbReference type="RefSeq" id="WP_147063203.1">
    <property type="nucleotide sequence ID" value="NZ_BAAARO010000021.1"/>
</dbReference>
<reference evidence="2 3" key="1">
    <citation type="submission" date="2019-07" db="EMBL/GenBank/DDBJ databases">
        <title>Whole genome shotgun sequence of Terrabacter aerolatus NBRC 106305.</title>
        <authorList>
            <person name="Hosoyama A."/>
            <person name="Uohara A."/>
            <person name="Ohji S."/>
            <person name="Ichikawa N."/>
        </authorList>
    </citation>
    <scope>NUCLEOTIDE SEQUENCE [LARGE SCALE GENOMIC DNA]</scope>
    <source>
        <strain evidence="2 3">NBRC 106305</strain>
    </source>
</reference>
<dbReference type="Proteomes" id="UP000321534">
    <property type="component" value="Unassembled WGS sequence"/>
</dbReference>
<gene>
    <name evidence="2" type="ORF">TAE01_05710</name>
</gene>
<organism evidence="2 3">
    <name type="scientific">Terrabacter aerolatus</name>
    <dbReference type="NCBI Taxonomy" id="422442"/>
    <lineage>
        <taxon>Bacteria</taxon>
        <taxon>Bacillati</taxon>
        <taxon>Actinomycetota</taxon>
        <taxon>Actinomycetes</taxon>
        <taxon>Micrococcales</taxon>
        <taxon>Intrasporangiaceae</taxon>
        <taxon>Terrabacter</taxon>
    </lineage>
</organism>
<dbReference type="EMBL" id="BJYX01000002">
    <property type="protein sequence ID" value="GEO28761.1"/>
    <property type="molecule type" value="Genomic_DNA"/>
</dbReference>
<dbReference type="SUPFAM" id="SSF55729">
    <property type="entry name" value="Acyl-CoA N-acyltransferases (Nat)"/>
    <property type="match status" value="2"/>
</dbReference>
<comment type="caution">
    <text evidence="2">The sequence shown here is derived from an EMBL/GenBank/DDBJ whole genome shotgun (WGS) entry which is preliminary data.</text>
</comment>
<dbReference type="Gene3D" id="3.40.630.30">
    <property type="match status" value="1"/>
</dbReference>
<feature type="domain" description="N-acetyltransferase" evidence="1">
    <location>
        <begin position="1"/>
        <end position="166"/>
    </location>
</feature>
<accession>A0A512CX17</accession>
<proteinExistence type="predicted"/>
<dbReference type="GO" id="GO:0016747">
    <property type="term" value="F:acyltransferase activity, transferring groups other than amino-acyl groups"/>
    <property type="evidence" value="ECO:0007669"/>
    <property type="project" value="InterPro"/>
</dbReference>
<dbReference type="InterPro" id="IPR000182">
    <property type="entry name" value="GNAT_dom"/>
</dbReference>